<dbReference type="Pfam" id="PF07869">
    <property type="entry name" value="DUF1656"/>
    <property type="match status" value="1"/>
</dbReference>
<evidence type="ECO:0000256" key="5">
    <source>
        <dbReference type="SAM" id="Phobius"/>
    </source>
</evidence>
<name>A0ABT1W0B6_9PROT</name>
<evidence type="ECO:0000313" key="7">
    <source>
        <dbReference type="Proteomes" id="UP001524547"/>
    </source>
</evidence>
<comment type="caution">
    <text evidence="6">The sequence shown here is derived from an EMBL/GenBank/DDBJ whole genome shotgun (WGS) entry which is preliminary data.</text>
</comment>
<keyword evidence="2 5" id="KW-0812">Transmembrane</keyword>
<dbReference type="EMBL" id="JAMZEJ010000009">
    <property type="protein sequence ID" value="MCQ8242035.1"/>
    <property type="molecule type" value="Genomic_DNA"/>
</dbReference>
<evidence type="ECO:0000313" key="6">
    <source>
        <dbReference type="EMBL" id="MCQ8242035.1"/>
    </source>
</evidence>
<dbReference type="RefSeq" id="WP_422920790.1">
    <property type="nucleotide sequence ID" value="NZ_JAMZEJ010000009.1"/>
</dbReference>
<reference evidence="6 7" key="1">
    <citation type="submission" date="2022-06" db="EMBL/GenBank/DDBJ databases">
        <title>Rhizosaccharibacter gen. nov. sp. nov. KSS12, endophytic bacteria isolated from sugarcane.</title>
        <authorList>
            <person name="Pitiwittayakul N."/>
        </authorList>
    </citation>
    <scope>NUCLEOTIDE SEQUENCE [LARGE SCALE GENOMIC DNA]</scope>
    <source>
        <strain evidence="6 7">KSS12</strain>
    </source>
</reference>
<protein>
    <submittedName>
        <fullName evidence="6">DUF1656 domain-containing protein</fullName>
    </submittedName>
</protein>
<organism evidence="6 7">
    <name type="scientific">Rhizosaccharibacter radicis</name>
    <dbReference type="NCBI Taxonomy" id="2782605"/>
    <lineage>
        <taxon>Bacteria</taxon>
        <taxon>Pseudomonadati</taxon>
        <taxon>Pseudomonadota</taxon>
        <taxon>Alphaproteobacteria</taxon>
        <taxon>Acetobacterales</taxon>
        <taxon>Acetobacteraceae</taxon>
        <taxon>Rhizosaccharibacter</taxon>
    </lineage>
</organism>
<proteinExistence type="predicted"/>
<sequence length="64" mass="7255">MLSELHLSGVLFAPITLYALVAIAITLVLRAVIWRSGLARWLWHLPLMEVALFVCVLSLLVMYF</sequence>
<feature type="transmembrane region" description="Helical" evidence="5">
    <location>
        <begin position="6"/>
        <end position="29"/>
    </location>
</feature>
<evidence type="ECO:0000256" key="2">
    <source>
        <dbReference type="ARBA" id="ARBA00022692"/>
    </source>
</evidence>
<keyword evidence="7" id="KW-1185">Reference proteome</keyword>
<dbReference type="InterPro" id="IPR012451">
    <property type="entry name" value="DUF1656"/>
</dbReference>
<dbReference type="Proteomes" id="UP001524547">
    <property type="component" value="Unassembled WGS sequence"/>
</dbReference>
<evidence type="ECO:0000256" key="3">
    <source>
        <dbReference type="ARBA" id="ARBA00022989"/>
    </source>
</evidence>
<evidence type="ECO:0000256" key="1">
    <source>
        <dbReference type="ARBA" id="ARBA00022475"/>
    </source>
</evidence>
<feature type="transmembrane region" description="Helical" evidence="5">
    <location>
        <begin position="41"/>
        <end position="63"/>
    </location>
</feature>
<keyword evidence="4 5" id="KW-0472">Membrane</keyword>
<keyword evidence="1" id="KW-1003">Cell membrane</keyword>
<evidence type="ECO:0000256" key="4">
    <source>
        <dbReference type="ARBA" id="ARBA00023136"/>
    </source>
</evidence>
<accession>A0ABT1W0B6</accession>
<gene>
    <name evidence="6" type="ORF">NFI88_14435</name>
</gene>
<keyword evidence="3 5" id="KW-1133">Transmembrane helix</keyword>